<protein>
    <submittedName>
        <fullName evidence="1">Uncharacterized protein</fullName>
    </submittedName>
</protein>
<comment type="caution">
    <text evidence="1">The sequence shown here is derived from an EMBL/GenBank/DDBJ whole genome shotgun (WGS) entry which is preliminary data.</text>
</comment>
<name>A0A4R1NK77_9RHOB</name>
<sequence>MLKFVTDLFKPSAPKPPPPITSTTSMNFDAVEVAPFLTRLTNHPRFELPADVATAIGDGLSDIPVEDTRRWKITCGFDGEDIAMEIEVFMDDVDAPDLYFFSTQAAITEIERELEAFAASMGT</sequence>
<dbReference type="Proteomes" id="UP000295673">
    <property type="component" value="Unassembled WGS sequence"/>
</dbReference>
<accession>A0A4R1NK77</accession>
<evidence type="ECO:0000313" key="2">
    <source>
        <dbReference type="Proteomes" id="UP000295673"/>
    </source>
</evidence>
<gene>
    <name evidence="1" type="ORF">BXY66_0745</name>
</gene>
<dbReference type="OrthoDB" id="7854327at2"/>
<reference evidence="1 2" key="1">
    <citation type="submission" date="2019-03" db="EMBL/GenBank/DDBJ databases">
        <title>Genomic Encyclopedia of Archaeal and Bacterial Type Strains, Phase II (KMG-II): from individual species to whole genera.</title>
        <authorList>
            <person name="Goeker M."/>
        </authorList>
    </citation>
    <scope>NUCLEOTIDE SEQUENCE [LARGE SCALE GENOMIC DNA]</scope>
    <source>
        <strain evidence="1 2">DSM 26433</strain>
    </source>
</reference>
<organism evidence="1 2">
    <name type="scientific">Shimia isoporae</name>
    <dbReference type="NCBI Taxonomy" id="647720"/>
    <lineage>
        <taxon>Bacteria</taxon>
        <taxon>Pseudomonadati</taxon>
        <taxon>Pseudomonadota</taxon>
        <taxon>Alphaproteobacteria</taxon>
        <taxon>Rhodobacterales</taxon>
        <taxon>Roseobacteraceae</taxon>
    </lineage>
</organism>
<dbReference type="RefSeq" id="WP_132858809.1">
    <property type="nucleotide sequence ID" value="NZ_SMGR01000001.1"/>
</dbReference>
<evidence type="ECO:0000313" key="1">
    <source>
        <dbReference type="EMBL" id="TCL08707.1"/>
    </source>
</evidence>
<dbReference type="EMBL" id="SMGR01000001">
    <property type="protein sequence ID" value="TCL08707.1"/>
    <property type="molecule type" value="Genomic_DNA"/>
</dbReference>
<keyword evidence="2" id="KW-1185">Reference proteome</keyword>
<proteinExistence type="predicted"/>
<dbReference type="AlphaFoldDB" id="A0A4R1NK77"/>